<gene>
    <name evidence="2" type="ORF">AZE42_09228</name>
</gene>
<evidence type="ECO:0000256" key="1">
    <source>
        <dbReference type="SAM" id="Phobius"/>
    </source>
</evidence>
<dbReference type="Proteomes" id="UP000183567">
    <property type="component" value="Unassembled WGS sequence"/>
</dbReference>
<keyword evidence="3" id="KW-1185">Reference proteome</keyword>
<keyword evidence="1" id="KW-0472">Membrane</keyword>
<accession>A0A1J8QEM3</accession>
<keyword evidence="1" id="KW-1133">Transmembrane helix</keyword>
<protein>
    <submittedName>
        <fullName evidence="2">Uncharacterized protein</fullName>
    </submittedName>
</protein>
<sequence length="53" mass="6224">MSWILGTAWEVLVLCLAVWIAIKHVRELQQPTGWAVSDCFMILMRSHVFYFAR</sequence>
<feature type="transmembrane region" description="Helical" evidence="1">
    <location>
        <begin position="6"/>
        <end position="22"/>
    </location>
</feature>
<name>A0A1J8QEM3_9AGAM</name>
<dbReference type="AlphaFoldDB" id="A0A1J8QEM3"/>
<dbReference type="EMBL" id="LVVM01001172">
    <property type="protein sequence ID" value="OJA19111.1"/>
    <property type="molecule type" value="Genomic_DNA"/>
</dbReference>
<proteinExistence type="predicted"/>
<comment type="caution">
    <text evidence="2">The sequence shown here is derived from an EMBL/GenBank/DDBJ whole genome shotgun (WGS) entry which is preliminary data.</text>
</comment>
<evidence type="ECO:0000313" key="3">
    <source>
        <dbReference type="Proteomes" id="UP000183567"/>
    </source>
</evidence>
<organism evidence="2 3">
    <name type="scientific">Rhizopogon vesiculosus</name>
    <dbReference type="NCBI Taxonomy" id="180088"/>
    <lineage>
        <taxon>Eukaryota</taxon>
        <taxon>Fungi</taxon>
        <taxon>Dikarya</taxon>
        <taxon>Basidiomycota</taxon>
        <taxon>Agaricomycotina</taxon>
        <taxon>Agaricomycetes</taxon>
        <taxon>Agaricomycetidae</taxon>
        <taxon>Boletales</taxon>
        <taxon>Suillineae</taxon>
        <taxon>Rhizopogonaceae</taxon>
        <taxon>Rhizopogon</taxon>
    </lineage>
</organism>
<evidence type="ECO:0000313" key="2">
    <source>
        <dbReference type="EMBL" id="OJA19111.1"/>
    </source>
</evidence>
<reference evidence="2 3" key="1">
    <citation type="submission" date="2016-03" db="EMBL/GenBank/DDBJ databases">
        <title>Comparative genomics of the ectomycorrhizal sister species Rhizopogon vinicolor and Rhizopogon vesiculosus (Basidiomycota: Boletales) reveals a divergence of the mating type B locus.</title>
        <authorList>
            <person name="Mujic A.B."/>
            <person name="Kuo A."/>
            <person name="Tritt A."/>
            <person name="Lipzen A."/>
            <person name="Chen C."/>
            <person name="Johnson J."/>
            <person name="Sharma A."/>
            <person name="Barry K."/>
            <person name="Grigoriev I.V."/>
            <person name="Spatafora J.W."/>
        </authorList>
    </citation>
    <scope>NUCLEOTIDE SEQUENCE [LARGE SCALE GENOMIC DNA]</scope>
    <source>
        <strain evidence="2 3">AM-OR11-056</strain>
    </source>
</reference>
<dbReference type="OrthoDB" id="2657992at2759"/>
<keyword evidence="1" id="KW-0812">Transmembrane</keyword>